<evidence type="ECO:0000259" key="1">
    <source>
        <dbReference type="Pfam" id="PF01370"/>
    </source>
</evidence>
<name>A0A1I5Y9S9_9PSEU</name>
<reference evidence="3" key="1">
    <citation type="submission" date="2016-10" db="EMBL/GenBank/DDBJ databases">
        <authorList>
            <person name="Varghese N."/>
            <person name="Submissions S."/>
        </authorList>
    </citation>
    <scope>NUCLEOTIDE SEQUENCE [LARGE SCALE GENOMIC DNA]</scope>
    <source>
        <strain evidence="3">CGMCC 4.5579</strain>
    </source>
</reference>
<evidence type="ECO:0000313" key="3">
    <source>
        <dbReference type="Proteomes" id="UP000198727"/>
    </source>
</evidence>
<accession>A0A1I5Y9S9</accession>
<dbReference type="OrthoDB" id="3205647at2"/>
<protein>
    <submittedName>
        <fullName evidence="2">UDP-glucose 4-epimerase</fullName>
    </submittedName>
</protein>
<dbReference type="Gene3D" id="3.40.50.720">
    <property type="entry name" value="NAD(P)-binding Rossmann-like Domain"/>
    <property type="match status" value="1"/>
</dbReference>
<sequence length="349" mass="37604">MPSKVVLVTGVSGELGGRLLTRLGNNERIDRVIGVDTSAPGREVLRRMGRAEFVRADIRNPLIAKVISSAEVDTVVHAATTVHPAGPGRRSVIKESNVIGTMRLLAACQRSPRVRKLVVKSTAAVYGASARSPAVFTEDSPLIPTSTSGYAKDAVEMEGYVRGLARRRPDITVTMARFGNLVGPDVDTVLARYFALPVVPTVLGYDARIQLVHATDALAVLELATLEDRPGVFNVAGDGVLTLSQAIRRAGRVELPVPRAAVPSVGRALRRARLVDFSADQVRLLNFGRVVDTTRLKTEFGYLPRWSTREAFDDYVRGRGLRPVLDGHGLSRLATKVMVAAATGQAADR</sequence>
<dbReference type="InterPro" id="IPR050177">
    <property type="entry name" value="Lipid_A_modif_metabolic_enz"/>
</dbReference>
<dbReference type="RefSeq" id="WP_092532282.1">
    <property type="nucleotide sequence ID" value="NZ_FOWW01000007.1"/>
</dbReference>
<feature type="domain" description="NAD-dependent epimerase/dehydratase" evidence="1">
    <location>
        <begin position="6"/>
        <end position="236"/>
    </location>
</feature>
<dbReference type="STRING" id="587909.SAMN05421810_10720"/>
<dbReference type="PANTHER" id="PTHR43245">
    <property type="entry name" value="BIFUNCTIONAL POLYMYXIN RESISTANCE PROTEIN ARNA"/>
    <property type="match status" value="1"/>
</dbReference>
<dbReference type="PANTHER" id="PTHR43245:SF52">
    <property type="entry name" value="NAD-DEPENDENT EPIMERASE_DEHYDRATASE"/>
    <property type="match status" value="1"/>
</dbReference>
<dbReference type="InterPro" id="IPR036291">
    <property type="entry name" value="NAD(P)-bd_dom_sf"/>
</dbReference>
<dbReference type="Pfam" id="PF01370">
    <property type="entry name" value="Epimerase"/>
    <property type="match status" value="1"/>
</dbReference>
<gene>
    <name evidence="2" type="ORF">SAMN05421810_10720</name>
</gene>
<keyword evidence="3" id="KW-1185">Reference proteome</keyword>
<dbReference type="Proteomes" id="UP000198727">
    <property type="component" value="Unassembled WGS sequence"/>
</dbReference>
<dbReference type="SUPFAM" id="SSF51735">
    <property type="entry name" value="NAD(P)-binding Rossmann-fold domains"/>
    <property type="match status" value="1"/>
</dbReference>
<proteinExistence type="predicted"/>
<dbReference type="InterPro" id="IPR001509">
    <property type="entry name" value="Epimerase_deHydtase"/>
</dbReference>
<dbReference type="AlphaFoldDB" id="A0A1I5Y9S9"/>
<dbReference type="EMBL" id="FOWW01000007">
    <property type="protein sequence ID" value="SFQ40954.1"/>
    <property type="molecule type" value="Genomic_DNA"/>
</dbReference>
<organism evidence="2 3">
    <name type="scientific">Amycolatopsis arida</name>
    <dbReference type="NCBI Taxonomy" id="587909"/>
    <lineage>
        <taxon>Bacteria</taxon>
        <taxon>Bacillati</taxon>
        <taxon>Actinomycetota</taxon>
        <taxon>Actinomycetes</taxon>
        <taxon>Pseudonocardiales</taxon>
        <taxon>Pseudonocardiaceae</taxon>
        <taxon>Amycolatopsis</taxon>
    </lineage>
</organism>
<evidence type="ECO:0000313" key="2">
    <source>
        <dbReference type="EMBL" id="SFQ40954.1"/>
    </source>
</evidence>